<dbReference type="Ensembl" id="ENSNMLT00000022697.1">
    <property type="protein sequence ID" value="ENSNMLP00000020226.1"/>
    <property type="gene ID" value="ENSNMLG00000013206.1"/>
</dbReference>
<dbReference type="Pfam" id="PF01582">
    <property type="entry name" value="TIR"/>
    <property type="match status" value="1"/>
</dbReference>
<keyword evidence="8" id="KW-0393">Immunoglobulin domain</keyword>
<accession>A0A8C6TH85</accession>
<dbReference type="Proteomes" id="UP000694523">
    <property type="component" value="Unplaced"/>
</dbReference>
<keyword evidence="6" id="KW-1015">Disulfide bond</keyword>
<dbReference type="GO" id="GO:0016787">
    <property type="term" value="F:hydrolase activity"/>
    <property type="evidence" value="ECO:0007669"/>
    <property type="project" value="UniProtKB-KW"/>
</dbReference>
<evidence type="ECO:0000256" key="9">
    <source>
        <dbReference type="SAM" id="Phobius"/>
    </source>
</evidence>
<dbReference type="PANTHER" id="PTHR11890">
    <property type="entry name" value="INTERLEUKIN-1 RECEPTOR FAMILY MEMBER"/>
    <property type="match status" value="1"/>
</dbReference>
<dbReference type="InterPro" id="IPR004074">
    <property type="entry name" value="IL-1_rcpt_I/II-typ"/>
</dbReference>
<dbReference type="PANTHER" id="PTHR11890:SF3">
    <property type="entry name" value="INTERLEUKIN-1 RECEPTOR TYPE 2"/>
    <property type="match status" value="1"/>
</dbReference>
<dbReference type="InterPro" id="IPR015621">
    <property type="entry name" value="IL-1_rcpt_fam"/>
</dbReference>
<comment type="similarity">
    <text evidence="1">Belongs to the interleukin-1 receptor family.</text>
</comment>
<dbReference type="SMART" id="SM00409">
    <property type="entry name" value="IG"/>
    <property type="match status" value="3"/>
</dbReference>
<keyword evidence="2" id="KW-0732">Signal</keyword>
<dbReference type="GO" id="GO:0004908">
    <property type="term" value="F:interleukin-1 receptor activity"/>
    <property type="evidence" value="ECO:0007669"/>
    <property type="project" value="InterPro"/>
</dbReference>
<organism evidence="12 13">
    <name type="scientific">Neogobius melanostomus</name>
    <name type="common">round goby</name>
    <dbReference type="NCBI Taxonomy" id="47308"/>
    <lineage>
        <taxon>Eukaryota</taxon>
        <taxon>Metazoa</taxon>
        <taxon>Chordata</taxon>
        <taxon>Craniata</taxon>
        <taxon>Vertebrata</taxon>
        <taxon>Euteleostomi</taxon>
        <taxon>Actinopterygii</taxon>
        <taxon>Neopterygii</taxon>
        <taxon>Teleostei</taxon>
        <taxon>Neoteleostei</taxon>
        <taxon>Acanthomorphata</taxon>
        <taxon>Gobiaria</taxon>
        <taxon>Gobiiformes</taxon>
        <taxon>Gobioidei</taxon>
        <taxon>Gobiidae</taxon>
        <taxon>Benthophilinae</taxon>
        <taxon>Neogobiini</taxon>
        <taxon>Neogobius</taxon>
    </lineage>
</organism>
<evidence type="ECO:0000259" key="10">
    <source>
        <dbReference type="PROSITE" id="PS50104"/>
    </source>
</evidence>
<reference evidence="12" key="2">
    <citation type="submission" date="2025-09" db="UniProtKB">
        <authorList>
            <consortium name="Ensembl"/>
        </authorList>
    </citation>
    <scope>IDENTIFICATION</scope>
</reference>
<keyword evidence="3" id="KW-0677">Repeat</keyword>
<dbReference type="InterPro" id="IPR035897">
    <property type="entry name" value="Toll_tir_struct_dom_sf"/>
</dbReference>
<evidence type="ECO:0000256" key="8">
    <source>
        <dbReference type="ARBA" id="ARBA00023319"/>
    </source>
</evidence>
<evidence type="ECO:0000259" key="11">
    <source>
        <dbReference type="PROSITE" id="PS50835"/>
    </source>
</evidence>
<keyword evidence="7" id="KW-0325">Glycoprotein</keyword>
<sequence length="597" mass="67853">NQTCKNYGLQSERVFSVPEEVVMLNSTLLTHSVFNLSAEPYNVTWYRLGSDQPISNLSGRVLVVQETLWFLNVTLADAGHYVTMVRTSQQCFRQETKLVVKVDLSLAQQTLTMDVNGRLSCPLKDYIGKLHRYGISHNITWYKGCERISDGAGRFSYSDTFLDVRGVEPADRGLYICTLHFNMGGVRRSVSQAINAMVIEDYCRTPEIREPANDVVRAELGSNVTKRCLVFVPCKGKPYVSEDMFWKVRRHYAVHVCTCVNRKQRQDGGTYIDQLLVISELKEEDLNLNYTCMVLSGRGSLNSSFTLLRKEPELLVPVGLVLGSCLFLFLLCVSVYYVFKLELVLWFRRTFPMLYSRSGPDGKLYDAYVAFLQSCSTGQTLEVERFALHTLPQVLEEACGYSLFIPDRDSLPAEAVTDSVEENLKVSRRIILLYTASTFSHKYCSNKNMLLPISKEHLTTSKEHLDTSKDCEDTCGHARTQLECMVAMHRALLERSLKVILVELEELGPSDLEQLPESVRHLRQTQGAVCWTRCTRGTGNTETTLSSCVSPNCRFWKEVRYRMPVKGKRTTPPEDTALLHQYRTEIRTQGQHTLPGI</sequence>
<evidence type="ECO:0008006" key="14">
    <source>
        <dbReference type="Google" id="ProtNLM"/>
    </source>
</evidence>
<evidence type="ECO:0000256" key="6">
    <source>
        <dbReference type="ARBA" id="ARBA00023157"/>
    </source>
</evidence>
<dbReference type="InterPro" id="IPR013783">
    <property type="entry name" value="Ig-like_fold"/>
</dbReference>
<dbReference type="SUPFAM" id="SSF48726">
    <property type="entry name" value="Immunoglobulin"/>
    <property type="match status" value="2"/>
</dbReference>
<dbReference type="InterPro" id="IPR036179">
    <property type="entry name" value="Ig-like_dom_sf"/>
</dbReference>
<dbReference type="AlphaFoldDB" id="A0A8C6TH85"/>
<feature type="transmembrane region" description="Helical" evidence="9">
    <location>
        <begin position="314"/>
        <end position="339"/>
    </location>
</feature>
<evidence type="ECO:0000256" key="3">
    <source>
        <dbReference type="ARBA" id="ARBA00022737"/>
    </source>
</evidence>
<evidence type="ECO:0000256" key="7">
    <source>
        <dbReference type="ARBA" id="ARBA00023180"/>
    </source>
</evidence>
<dbReference type="PROSITE" id="PS50104">
    <property type="entry name" value="TIR"/>
    <property type="match status" value="1"/>
</dbReference>
<dbReference type="PROSITE" id="PS50835">
    <property type="entry name" value="IG_LIKE"/>
    <property type="match status" value="1"/>
</dbReference>
<dbReference type="PRINTS" id="PR01537">
    <property type="entry name" value="INTRLKN1R1F"/>
</dbReference>
<feature type="domain" description="TIR" evidence="10">
    <location>
        <begin position="363"/>
        <end position="563"/>
    </location>
</feature>
<evidence type="ECO:0000313" key="12">
    <source>
        <dbReference type="Ensembl" id="ENSNMLP00000020226.1"/>
    </source>
</evidence>
<name>A0A8C6TH85_9GOBI</name>
<evidence type="ECO:0000256" key="4">
    <source>
        <dbReference type="ARBA" id="ARBA00022801"/>
    </source>
</evidence>
<dbReference type="PRINTS" id="PR01536">
    <property type="entry name" value="INTRLKN1R12F"/>
</dbReference>
<keyword evidence="4" id="KW-0378">Hydrolase</keyword>
<keyword evidence="9" id="KW-0472">Membrane</keyword>
<dbReference type="InterPro" id="IPR003599">
    <property type="entry name" value="Ig_sub"/>
</dbReference>
<evidence type="ECO:0000256" key="2">
    <source>
        <dbReference type="ARBA" id="ARBA00022729"/>
    </source>
</evidence>
<feature type="domain" description="Ig-like" evidence="11">
    <location>
        <begin position="119"/>
        <end position="191"/>
    </location>
</feature>
<reference evidence="12" key="1">
    <citation type="submission" date="2025-08" db="UniProtKB">
        <authorList>
            <consortium name="Ensembl"/>
        </authorList>
    </citation>
    <scope>IDENTIFICATION</scope>
</reference>
<evidence type="ECO:0000256" key="1">
    <source>
        <dbReference type="ARBA" id="ARBA00009752"/>
    </source>
</evidence>
<dbReference type="SMART" id="SM00255">
    <property type="entry name" value="TIR"/>
    <property type="match status" value="1"/>
</dbReference>
<evidence type="ECO:0000313" key="13">
    <source>
        <dbReference type="Proteomes" id="UP000694523"/>
    </source>
</evidence>
<dbReference type="InterPro" id="IPR007110">
    <property type="entry name" value="Ig-like_dom"/>
</dbReference>
<keyword evidence="5" id="KW-0520">NAD</keyword>
<keyword evidence="9" id="KW-1133">Transmembrane helix</keyword>
<keyword evidence="9" id="KW-0812">Transmembrane</keyword>
<dbReference type="InterPro" id="IPR000157">
    <property type="entry name" value="TIR_dom"/>
</dbReference>
<keyword evidence="13" id="KW-1185">Reference proteome</keyword>
<protein>
    <recommendedName>
        <fullName evidence="14">Zmp:0000000936</fullName>
    </recommendedName>
</protein>
<dbReference type="Gene3D" id="2.60.40.10">
    <property type="entry name" value="Immunoglobulins"/>
    <property type="match status" value="3"/>
</dbReference>
<dbReference type="SUPFAM" id="SSF52200">
    <property type="entry name" value="Toll/Interleukin receptor TIR domain"/>
    <property type="match status" value="2"/>
</dbReference>
<dbReference type="Gene3D" id="3.40.50.10140">
    <property type="entry name" value="Toll/interleukin-1 receptor homology (TIR) domain"/>
    <property type="match status" value="1"/>
</dbReference>
<evidence type="ECO:0000256" key="5">
    <source>
        <dbReference type="ARBA" id="ARBA00023027"/>
    </source>
</evidence>
<proteinExistence type="inferred from homology"/>